<reference evidence="6" key="1">
    <citation type="submission" date="2022-12" db="EMBL/GenBank/DDBJ databases">
        <title>Clostridium sp. nov., isolated from industrial wastewater.</title>
        <authorList>
            <person name="Jiayan W."/>
        </authorList>
    </citation>
    <scope>NUCLEOTIDE SEQUENCE</scope>
    <source>
        <strain evidence="6">ZC22-4</strain>
    </source>
</reference>
<dbReference type="PANTHER" id="PTHR41286">
    <property type="entry name" value="HNH NUCLEASE YAJD-RELATED"/>
    <property type="match status" value="1"/>
</dbReference>
<keyword evidence="7" id="KW-1185">Reference proteome</keyword>
<keyword evidence="6" id="KW-0255">Endonuclease</keyword>
<evidence type="ECO:0000313" key="7">
    <source>
        <dbReference type="Proteomes" id="UP001144612"/>
    </source>
</evidence>
<sequence>MALKKICKCGKLIPQEVKLCEECAKKYQENKKESNRHYDTHVRDRESITFYHGKEWSFTRESIKNRDNGLCRLCLSDKTIKPMHTVHHIEELKDNWSKRLNKNNLISVCDKCHKVIHAEYKKGNSNKIAMQKRLKKIIEGEGEVEKF</sequence>
<dbReference type="RefSeq" id="WP_268060347.1">
    <property type="nucleotide sequence ID" value="NZ_JAPQFJ010000003.1"/>
</dbReference>
<evidence type="ECO:0000256" key="1">
    <source>
        <dbReference type="ARBA" id="ARBA00022722"/>
    </source>
</evidence>
<accession>A0ABT4D8G0</accession>
<evidence type="ECO:0000256" key="2">
    <source>
        <dbReference type="ARBA" id="ARBA00022801"/>
    </source>
</evidence>
<dbReference type="Proteomes" id="UP001144612">
    <property type="component" value="Unassembled WGS sequence"/>
</dbReference>
<name>A0ABT4D8G0_9CLOT</name>
<dbReference type="SMART" id="SM00507">
    <property type="entry name" value="HNHc"/>
    <property type="match status" value="1"/>
</dbReference>
<proteinExistence type="inferred from homology"/>
<feature type="domain" description="HNH nuclease" evidence="5">
    <location>
        <begin position="58"/>
        <end position="114"/>
    </location>
</feature>
<protein>
    <recommendedName>
        <fullName evidence="4">Putative HNH nuclease YajD</fullName>
    </recommendedName>
</protein>
<keyword evidence="2" id="KW-0378">Hydrolase</keyword>
<gene>
    <name evidence="6" type="ORF">OW729_04935</name>
</gene>
<dbReference type="GO" id="GO:0004519">
    <property type="term" value="F:endonuclease activity"/>
    <property type="evidence" value="ECO:0007669"/>
    <property type="project" value="UniProtKB-KW"/>
</dbReference>
<keyword evidence="1" id="KW-0540">Nuclease</keyword>
<comment type="similarity">
    <text evidence="3">Belongs to the HNH nuclease family.</text>
</comment>
<dbReference type="EMBL" id="JAPQFJ010000003">
    <property type="protein sequence ID" value="MCY6957948.1"/>
    <property type="molecule type" value="Genomic_DNA"/>
</dbReference>
<evidence type="ECO:0000256" key="4">
    <source>
        <dbReference type="ARBA" id="ARBA00040194"/>
    </source>
</evidence>
<evidence type="ECO:0000256" key="3">
    <source>
        <dbReference type="ARBA" id="ARBA00038412"/>
    </source>
</evidence>
<comment type="caution">
    <text evidence="6">The sequence shown here is derived from an EMBL/GenBank/DDBJ whole genome shotgun (WGS) entry which is preliminary data.</text>
</comment>
<evidence type="ECO:0000259" key="5">
    <source>
        <dbReference type="SMART" id="SM00507"/>
    </source>
</evidence>
<dbReference type="InterPro" id="IPR003615">
    <property type="entry name" value="HNH_nuc"/>
</dbReference>
<dbReference type="PANTHER" id="PTHR41286:SF1">
    <property type="entry name" value="HNH NUCLEASE YAJD-RELATED"/>
    <property type="match status" value="1"/>
</dbReference>
<dbReference type="InterPro" id="IPR002711">
    <property type="entry name" value="HNH"/>
</dbReference>
<dbReference type="Pfam" id="PF01844">
    <property type="entry name" value="HNH"/>
    <property type="match status" value="1"/>
</dbReference>
<organism evidence="6 7">
    <name type="scientific">Clostridium brassicae</name>
    <dbReference type="NCBI Taxonomy" id="2999072"/>
    <lineage>
        <taxon>Bacteria</taxon>
        <taxon>Bacillati</taxon>
        <taxon>Bacillota</taxon>
        <taxon>Clostridia</taxon>
        <taxon>Eubacteriales</taxon>
        <taxon>Clostridiaceae</taxon>
        <taxon>Clostridium</taxon>
    </lineage>
</organism>
<evidence type="ECO:0000313" key="6">
    <source>
        <dbReference type="EMBL" id="MCY6957948.1"/>
    </source>
</evidence>